<evidence type="ECO:0000259" key="14">
    <source>
        <dbReference type="Pfam" id="PF00742"/>
    </source>
</evidence>
<feature type="domain" description="Homoserine dehydrogenase catalytic" evidence="14">
    <location>
        <begin position="137"/>
        <end position="315"/>
    </location>
</feature>
<dbReference type="AlphaFoldDB" id="A0A6F8ZGB8"/>
<evidence type="ECO:0000256" key="10">
    <source>
        <dbReference type="ARBA" id="ARBA00023167"/>
    </source>
</evidence>
<dbReference type="FunFam" id="3.30.360.10:FF:000005">
    <property type="entry name" value="Homoserine dehydrogenase"/>
    <property type="match status" value="1"/>
</dbReference>
<dbReference type="Proteomes" id="UP000503399">
    <property type="component" value="Chromosome"/>
</dbReference>
<feature type="domain" description="Aspartate/homoserine dehydrogenase NAD-binding" evidence="15">
    <location>
        <begin position="13"/>
        <end position="129"/>
    </location>
</feature>
<keyword evidence="6 12" id="KW-0028">Amino-acid biosynthesis</keyword>
<evidence type="ECO:0000256" key="11">
    <source>
        <dbReference type="ARBA" id="ARBA00048841"/>
    </source>
</evidence>
<reference evidence="16 17" key="1">
    <citation type="submission" date="2020-02" db="EMBL/GenBank/DDBJ databases">
        <authorList>
            <person name="Hogendoorn C."/>
        </authorList>
    </citation>
    <scope>NUCLEOTIDE SEQUENCE [LARGE SCALE GENOMIC DNA]</scope>
    <source>
        <strain evidence="16">R501</strain>
    </source>
</reference>
<comment type="catalytic activity">
    <reaction evidence="11">
        <text>L-homoserine + NADP(+) = L-aspartate 4-semialdehyde + NADPH + H(+)</text>
        <dbReference type="Rhea" id="RHEA:15761"/>
        <dbReference type="ChEBI" id="CHEBI:15378"/>
        <dbReference type="ChEBI" id="CHEBI:57476"/>
        <dbReference type="ChEBI" id="CHEBI:57783"/>
        <dbReference type="ChEBI" id="CHEBI:58349"/>
        <dbReference type="ChEBI" id="CHEBI:537519"/>
        <dbReference type="EC" id="1.1.1.3"/>
    </reaction>
    <physiologicalReaction direction="right-to-left" evidence="11">
        <dbReference type="Rhea" id="RHEA:15763"/>
    </physiologicalReaction>
</comment>
<dbReference type="PROSITE" id="PS01042">
    <property type="entry name" value="HOMOSER_DHGENASE"/>
    <property type="match status" value="1"/>
</dbReference>
<comment type="pathway">
    <text evidence="2 12">Amino-acid biosynthesis; L-methionine biosynthesis via de novo pathway; L-homoserine from L-aspartate: step 3/3.</text>
</comment>
<evidence type="ECO:0000256" key="13">
    <source>
        <dbReference type="RuleBase" id="RU004171"/>
    </source>
</evidence>
<evidence type="ECO:0000256" key="12">
    <source>
        <dbReference type="RuleBase" id="RU000579"/>
    </source>
</evidence>
<dbReference type="InterPro" id="IPR019811">
    <property type="entry name" value="HDH_CS"/>
</dbReference>
<protein>
    <recommendedName>
        <fullName evidence="5 12">Homoserine dehydrogenase</fullName>
        <ecNumber evidence="4 12">1.1.1.3</ecNumber>
    </recommendedName>
</protein>
<comment type="pathway">
    <text evidence="1 12">Amino-acid biosynthesis; L-threonine biosynthesis; L-threonine from L-aspartate: step 3/5.</text>
</comment>
<dbReference type="SUPFAM" id="SSF55347">
    <property type="entry name" value="Glyceraldehyde-3-phosphate dehydrogenase-like, C-terminal domain"/>
    <property type="match status" value="1"/>
</dbReference>
<dbReference type="Gene3D" id="3.40.50.720">
    <property type="entry name" value="NAD(P)-binding Rossmann-like Domain"/>
    <property type="match status" value="1"/>
</dbReference>
<dbReference type="InterPro" id="IPR036291">
    <property type="entry name" value="NAD(P)-bd_dom_sf"/>
</dbReference>
<dbReference type="NCBIfam" id="NF004976">
    <property type="entry name" value="PRK06349.1"/>
    <property type="match status" value="1"/>
</dbReference>
<dbReference type="KEGG" id="hfv:R50_1136"/>
<dbReference type="GO" id="GO:0050661">
    <property type="term" value="F:NADP binding"/>
    <property type="evidence" value="ECO:0007669"/>
    <property type="project" value="InterPro"/>
</dbReference>
<evidence type="ECO:0000256" key="1">
    <source>
        <dbReference type="ARBA" id="ARBA00005056"/>
    </source>
</evidence>
<dbReference type="InterPro" id="IPR001342">
    <property type="entry name" value="HDH_cat"/>
</dbReference>
<proteinExistence type="inferred from homology"/>
<keyword evidence="9" id="KW-0915">Sodium</keyword>
<evidence type="ECO:0000256" key="8">
    <source>
        <dbReference type="ARBA" id="ARBA00023002"/>
    </source>
</evidence>
<keyword evidence="10 12" id="KW-0486">Methionine biosynthesis</keyword>
<dbReference type="SUPFAM" id="SSF51735">
    <property type="entry name" value="NAD(P)-binding Rossmann-fold domains"/>
    <property type="match status" value="1"/>
</dbReference>
<dbReference type="GO" id="GO:0009088">
    <property type="term" value="P:threonine biosynthetic process"/>
    <property type="evidence" value="ECO:0007669"/>
    <property type="project" value="UniProtKB-UniPathway"/>
</dbReference>
<keyword evidence="8 12" id="KW-0560">Oxidoreductase</keyword>
<dbReference type="EMBL" id="LR778114">
    <property type="protein sequence ID" value="CAB1128642.1"/>
    <property type="molecule type" value="Genomic_DNA"/>
</dbReference>
<dbReference type="PANTHER" id="PTHR43331:SF1">
    <property type="entry name" value="HOMOSERINE DEHYDROGENASE"/>
    <property type="match status" value="1"/>
</dbReference>
<comment type="similarity">
    <text evidence="3 13">Belongs to the homoserine dehydrogenase family.</text>
</comment>
<keyword evidence="7 12" id="KW-0791">Threonine biosynthesis</keyword>
<dbReference type="EC" id="1.1.1.3" evidence="4 12"/>
<evidence type="ECO:0000256" key="3">
    <source>
        <dbReference type="ARBA" id="ARBA00006753"/>
    </source>
</evidence>
<evidence type="ECO:0000256" key="4">
    <source>
        <dbReference type="ARBA" id="ARBA00013213"/>
    </source>
</evidence>
<evidence type="ECO:0000256" key="9">
    <source>
        <dbReference type="ARBA" id="ARBA00023053"/>
    </source>
</evidence>
<organism evidence="16 17">
    <name type="scientific">Candidatus Hydrogenisulfobacillus filiaventi</name>
    <dbReference type="NCBI Taxonomy" id="2707344"/>
    <lineage>
        <taxon>Bacteria</taxon>
        <taxon>Bacillati</taxon>
        <taxon>Bacillota</taxon>
        <taxon>Clostridia</taxon>
        <taxon>Eubacteriales</taxon>
        <taxon>Clostridiales Family XVII. Incertae Sedis</taxon>
        <taxon>Candidatus Hydrogenisulfobacillus</taxon>
    </lineage>
</organism>
<dbReference type="GO" id="GO:0009086">
    <property type="term" value="P:methionine biosynthetic process"/>
    <property type="evidence" value="ECO:0007669"/>
    <property type="project" value="UniProtKB-KW"/>
</dbReference>
<keyword evidence="12" id="KW-0521">NADP</keyword>
<sequence length="402" mass="42480">MTALAEVRIGLLGFGTVGQAVARLLREHGPWIEARTGKRLVLVGALVRNPDRHPDAGIPLTTRAEDLLDHRTADIVVEVLGGVEPALTYITAAMEQGQSVVTANKEVLAYHGSDLAELARRRGVALAFEASVAGGTPLLDPLLSHLALTPVYSISAVLNGTTNFMLNAMEEGLDFAQALRRAQRLGYAEADPGADLSGQDAVRKLVLLVREVWGVDVRPEAVPVLGIEALSPAVLARMRRIGLRVRLVAQAVLDCSAGCVQLAVLPRAMGADHLFASLKGPDNAIAVRTATGDYTLIGPGAGGLATAHAVLADLVRVAAGYRPPQAPADAAVRLAPDPWREQFWVLGGEDAPEPEGVPWEPVARAWHLTPPLTVAEVADWLSRHPGFAAVTREDPEEAGSDG</sequence>
<evidence type="ECO:0000256" key="5">
    <source>
        <dbReference type="ARBA" id="ARBA00013376"/>
    </source>
</evidence>
<evidence type="ECO:0000313" key="16">
    <source>
        <dbReference type="EMBL" id="CAB1128642.1"/>
    </source>
</evidence>
<evidence type="ECO:0000256" key="2">
    <source>
        <dbReference type="ARBA" id="ARBA00005062"/>
    </source>
</evidence>
<evidence type="ECO:0000259" key="15">
    <source>
        <dbReference type="Pfam" id="PF03447"/>
    </source>
</evidence>
<dbReference type="Pfam" id="PF03447">
    <property type="entry name" value="NAD_binding_3"/>
    <property type="match status" value="1"/>
</dbReference>
<evidence type="ECO:0000256" key="7">
    <source>
        <dbReference type="ARBA" id="ARBA00022697"/>
    </source>
</evidence>
<evidence type="ECO:0000313" key="17">
    <source>
        <dbReference type="Proteomes" id="UP000503399"/>
    </source>
</evidence>
<keyword evidence="17" id="KW-1185">Reference proteome</keyword>
<dbReference type="Gene3D" id="3.30.360.10">
    <property type="entry name" value="Dihydrodipicolinate Reductase, domain 2"/>
    <property type="match status" value="1"/>
</dbReference>
<gene>
    <name evidence="16" type="ORF">R50_1136</name>
</gene>
<dbReference type="PANTHER" id="PTHR43331">
    <property type="entry name" value="HOMOSERINE DEHYDROGENASE"/>
    <property type="match status" value="1"/>
</dbReference>
<dbReference type="Pfam" id="PF00742">
    <property type="entry name" value="Homoserine_dh"/>
    <property type="match status" value="1"/>
</dbReference>
<name>A0A6F8ZGB8_9FIRM</name>
<accession>A0A6F8ZGB8</accession>
<dbReference type="UniPathway" id="UPA00051">
    <property type="reaction ID" value="UER00465"/>
</dbReference>
<dbReference type="GO" id="GO:0004412">
    <property type="term" value="F:homoserine dehydrogenase activity"/>
    <property type="evidence" value="ECO:0007669"/>
    <property type="project" value="UniProtKB-EC"/>
</dbReference>
<evidence type="ECO:0000256" key="6">
    <source>
        <dbReference type="ARBA" id="ARBA00022605"/>
    </source>
</evidence>
<dbReference type="UniPathway" id="UPA00050">
    <property type="reaction ID" value="UER00063"/>
</dbReference>
<dbReference type="InterPro" id="IPR005106">
    <property type="entry name" value="Asp/hSer_DH_NAD-bd"/>
</dbReference>